<evidence type="ECO:0000259" key="3">
    <source>
        <dbReference type="Pfam" id="PF24883"/>
    </source>
</evidence>
<sequence length="680" mass="77510">MDRSAHESSLLPSFFRFRSMSFFERSSDLQVYGGNFYAVAGDMNIERPVEDSWTSPSDVRVLGAQRSKPESARYTPYNALTRPWGQSNAPSSSRRLTSGTSPTTESWFTTFDYTSLPEYFPEPQPSETTVSLYPGEEQFLSLISPQAISTNPDFHTLNHTISCPPTDLRPLQIVQRGNELPSQRTEGCSEQFGIYLPDKYTTTIHGGTFVSQTRPGEKGIDKLHNVAALEALHDSADSFPQPRCHPETRTKMLEDLQEWSQETDPTSSILWLFGPAGAGKSAIMRTLSSQLQDTGRLGGCFFFKRGHPTRGNAKALFVTIAYQLALDIPWLKGPISQVVERNPSILARSIEIQLQKLISEPCRMQPDRNPLTILIDGLDECEGQNVHLEILRAIRNSFTEHFLPLRFIIASRPEAHIREMFESSFYDGVHRPFNVERSFDDVRTFFLDEFERIHHEHRQTMSTVSLPWPLPDVVDNLVRKSSGYFIYASTVIKFIDDKNYRPAERLIIIMKDQTGSDSAFEALDQLYINILFAAPIAKQPLIIPILCAITNFTLTPSFLDKLLGLENGDSRLFLRGLCSVFDVPSEENKEWDAQISAHHASFFDFLNDPKRSQNFYVGGLPDRMTLVHYFMRFARGHRFQRFCQYWDPISRYVFHVLGPCRVVNFEFETNAVSFILQDLA</sequence>
<evidence type="ECO:0000256" key="2">
    <source>
        <dbReference type="SAM" id="MobiDB-lite"/>
    </source>
</evidence>
<dbReference type="InterPro" id="IPR056884">
    <property type="entry name" value="NPHP3-like_N"/>
</dbReference>
<comment type="caution">
    <text evidence="4">The sequence shown here is derived from an EMBL/GenBank/DDBJ whole genome shotgun (WGS) entry which is preliminary data.</text>
</comment>
<dbReference type="EMBL" id="JADNRY010000003">
    <property type="protein sequence ID" value="KAF9077755.1"/>
    <property type="molecule type" value="Genomic_DNA"/>
</dbReference>
<protein>
    <recommendedName>
        <fullName evidence="3">Nephrocystin 3-like N-terminal domain-containing protein</fullName>
    </recommendedName>
</protein>
<name>A0A9P5QBX2_9AGAR</name>
<evidence type="ECO:0000313" key="5">
    <source>
        <dbReference type="Proteomes" id="UP000772434"/>
    </source>
</evidence>
<keyword evidence="1" id="KW-0677">Repeat</keyword>
<dbReference type="InterPro" id="IPR027417">
    <property type="entry name" value="P-loop_NTPase"/>
</dbReference>
<keyword evidence="5" id="KW-1185">Reference proteome</keyword>
<proteinExistence type="predicted"/>
<dbReference type="SUPFAM" id="SSF52540">
    <property type="entry name" value="P-loop containing nucleoside triphosphate hydrolases"/>
    <property type="match status" value="1"/>
</dbReference>
<evidence type="ECO:0000256" key="1">
    <source>
        <dbReference type="ARBA" id="ARBA00022737"/>
    </source>
</evidence>
<dbReference type="Proteomes" id="UP000772434">
    <property type="component" value="Unassembled WGS sequence"/>
</dbReference>
<dbReference type="OrthoDB" id="5967843at2759"/>
<feature type="compositionally biased region" description="Polar residues" evidence="2">
    <location>
        <begin position="84"/>
        <end position="103"/>
    </location>
</feature>
<reference evidence="4" key="1">
    <citation type="submission" date="2020-11" db="EMBL/GenBank/DDBJ databases">
        <authorList>
            <consortium name="DOE Joint Genome Institute"/>
            <person name="Ahrendt S."/>
            <person name="Riley R."/>
            <person name="Andreopoulos W."/>
            <person name="Labutti K."/>
            <person name="Pangilinan J."/>
            <person name="Ruiz-Duenas F.J."/>
            <person name="Barrasa J.M."/>
            <person name="Sanchez-Garcia M."/>
            <person name="Camarero S."/>
            <person name="Miyauchi S."/>
            <person name="Serrano A."/>
            <person name="Linde D."/>
            <person name="Babiker R."/>
            <person name="Drula E."/>
            <person name="Ayuso-Fernandez I."/>
            <person name="Pacheco R."/>
            <person name="Padilla G."/>
            <person name="Ferreira P."/>
            <person name="Barriuso J."/>
            <person name="Kellner H."/>
            <person name="Castanera R."/>
            <person name="Alfaro M."/>
            <person name="Ramirez L."/>
            <person name="Pisabarro A.G."/>
            <person name="Kuo A."/>
            <person name="Tritt A."/>
            <person name="Lipzen A."/>
            <person name="He G."/>
            <person name="Yan M."/>
            <person name="Ng V."/>
            <person name="Cullen D."/>
            <person name="Martin F."/>
            <person name="Rosso M.-N."/>
            <person name="Henrissat B."/>
            <person name="Hibbett D."/>
            <person name="Martinez A.T."/>
            <person name="Grigoriev I.V."/>
        </authorList>
    </citation>
    <scope>NUCLEOTIDE SEQUENCE</scope>
    <source>
        <strain evidence="4">AH 40177</strain>
    </source>
</reference>
<gene>
    <name evidence="4" type="ORF">BDP27DRAFT_488473</name>
</gene>
<evidence type="ECO:0000313" key="4">
    <source>
        <dbReference type="EMBL" id="KAF9077755.1"/>
    </source>
</evidence>
<dbReference type="PANTHER" id="PTHR10039">
    <property type="entry name" value="AMELOGENIN"/>
    <property type="match status" value="1"/>
</dbReference>
<organism evidence="4 5">
    <name type="scientific">Rhodocollybia butyracea</name>
    <dbReference type="NCBI Taxonomy" id="206335"/>
    <lineage>
        <taxon>Eukaryota</taxon>
        <taxon>Fungi</taxon>
        <taxon>Dikarya</taxon>
        <taxon>Basidiomycota</taxon>
        <taxon>Agaricomycotina</taxon>
        <taxon>Agaricomycetes</taxon>
        <taxon>Agaricomycetidae</taxon>
        <taxon>Agaricales</taxon>
        <taxon>Marasmiineae</taxon>
        <taxon>Omphalotaceae</taxon>
        <taxon>Rhodocollybia</taxon>
    </lineage>
</organism>
<feature type="domain" description="Nephrocystin 3-like N-terminal" evidence="3">
    <location>
        <begin position="254"/>
        <end position="412"/>
    </location>
</feature>
<dbReference type="Gene3D" id="3.40.50.300">
    <property type="entry name" value="P-loop containing nucleotide triphosphate hydrolases"/>
    <property type="match status" value="1"/>
</dbReference>
<dbReference type="Pfam" id="PF24883">
    <property type="entry name" value="NPHP3_N"/>
    <property type="match status" value="1"/>
</dbReference>
<feature type="region of interest" description="Disordered" evidence="2">
    <location>
        <begin position="81"/>
        <end position="103"/>
    </location>
</feature>
<dbReference type="PANTHER" id="PTHR10039:SF17">
    <property type="entry name" value="FUNGAL STAND N-TERMINAL GOODBYE DOMAIN-CONTAINING PROTEIN-RELATED"/>
    <property type="match status" value="1"/>
</dbReference>
<accession>A0A9P5QBX2</accession>
<dbReference type="AlphaFoldDB" id="A0A9P5QBX2"/>